<keyword evidence="2" id="KW-1185">Reference proteome</keyword>
<gene>
    <name evidence="1" type="ORF">JRO89_XS02G0053500</name>
</gene>
<comment type="caution">
    <text evidence="1">The sequence shown here is derived from an EMBL/GenBank/DDBJ whole genome shotgun (WGS) entry which is preliminary data.</text>
</comment>
<dbReference type="InterPro" id="IPR025322">
    <property type="entry name" value="PADRE_dom"/>
</dbReference>
<name>A0ABQ8IF60_9ROSI</name>
<reference evidence="1 2" key="1">
    <citation type="submission" date="2021-02" db="EMBL/GenBank/DDBJ databases">
        <title>Plant Genome Project.</title>
        <authorList>
            <person name="Zhang R.-G."/>
        </authorList>
    </citation>
    <scope>NUCLEOTIDE SEQUENCE [LARGE SCALE GENOMIC DNA]</scope>
    <source>
        <tissue evidence="1">Leaves</tissue>
    </source>
</reference>
<sequence>MGNCSSCESTTDVVMAKVILQDGRLQEFACPVRVSQALEKNRNCFICNSDDLDFDSFVWAINGDEQLHPGQLYFALPMSWLEKPLRAEEMACLAVKASMALKTSTLGHRRCCGSSCGLKRVDDVMYSTTTSNKVLVSNHVSHDQLVGGRSEGSRVVGSRRRGFVEKKKRRGGGSGSLTTKLNVILEE</sequence>
<accession>A0ABQ8IF60</accession>
<organism evidence="1 2">
    <name type="scientific">Xanthoceras sorbifolium</name>
    <dbReference type="NCBI Taxonomy" id="99658"/>
    <lineage>
        <taxon>Eukaryota</taxon>
        <taxon>Viridiplantae</taxon>
        <taxon>Streptophyta</taxon>
        <taxon>Embryophyta</taxon>
        <taxon>Tracheophyta</taxon>
        <taxon>Spermatophyta</taxon>
        <taxon>Magnoliopsida</taxon>
        <taxon>eudicotyledons</taxon>
        <taxon>Gunneridae</taxon>
        <taxon>Pentapetalae</taxon>
        <taxon>rosids</taxon>
        <taxon>malvids</taxon>
        <taxon>Sapindales</taxon>
        <taxon>Sapindaceae</taxon>
        <taxon>Xanthoceroideae</taxon>
        <taxon>Xanthoceras</taxon>
    </lineage>
</organism>
<dbReference type="Proteomes" id="UP000827721">
    <property type="component" value="Unassembled WGS sequence"/>
</dbReference>
<dbReference type="Pfam" id="PF14009">
    <property type="entry name" value="PADRE"/>
    <property type="match status" value="1"/>
</dbReference>
<dbReference type="EMBL" id="JAFEMO010000002">
    <property type="protein sequence ID" value="KAH7575138.1"/>
    <property type="molecule type" value="Genomic_DNA"/>
</dbReference>
<evidence type="ECO:0000313" key="2">
    <source>
        <dbReference type="Proteomes" id="UP000827721"/>
    </source>
</evidence>
<proteinExistence type="predicted"/>
<protein>
    <submittedName>
        <fullName evidence="1">Uncharacterized protein</fullName>
    </submittedName>
</protein>
<dbReference type="PANTHER" id="PTHR33052">
    <property type="entry name" value="DUF4228 DOMAIN PROTEIN-RELATED"/>
    <property type="match status" value="1"/>
</dbReference>
<evidence type="ECO:0000313" key="1">
    <source>
        <dbReference type="EMBL" id="KAH7575138.1"/>
    </source>
</evidence>